<keyword evidence="4 6" id="KW-0460">Magnesium</keyword>
<evidence type="ECO:0000256" key="4">
    <source>
        <dbReference type="ARBA" id="ARBA00022842"/>
    </source>
</evidence>
<sequence>MKLFGTDGVRGKANEYPMTPEIALKIGKAVGYIFSNHGKSRRTVVIGKDTRVSGYMFEASLVAGITSMGANAYLLGPMPTPGISFITKNMRADAGIVISASHNPYYDNGIKIFTEEGLKLSDELERRIEELVLSEEEISGNPEFIGKAYRIEDAVGRYIVHLKSSFPRDETLDGIKIVLDCANGATYRVAPLVFSELGAEVVSINSEPNGYNINEGCGAVYPEGMAEKVVEVGADLGVAFDGDGDRAIFADEKGNIIDGDDVLAICGVEMKRMGELYPEVVVSTIMAGKGLEVVLNENGISLLRTKVGDRFVFEEMVKSGAVLGGEPSGHVIFKKFANTGDGIVTALRLLWVMKATGKSLSQLAEEHVKRFPKVETSVRVNNKPPIENTPYKKLVDQVSKLVETELNGRVVVRYSGTEPKLRIMVEGEHEDKVKYYADVLKEKALQYLG</sequence>
<dbReference type="InterPro" id="IPR005846">
    <property type="entry name" value="A-D-PHexomutase_a/b/a-III"/>
</dbReference>
<dbReference type="Gene3D" id="3.30.310.50">
    <property type="entry name" value="Alpha-D-phosphohexomutase, C-terminal domain"/>
    <property type="match status" value="1"/>
</dbReference>
<keyword evidence="3 6" id="KW-0479">Metal-binding</keyword>
<dbReference type="InterPro" id="IPR005844">
    <property type="entry name" value="A-D-PHexomutase_a/b/a-I"/>
</dbReference>
<evidence type="ECO:0000256" key="8">
    <source>
        <dbReference type="RuleBase" id="RU004327"/>
    </source>
</evidence>
<dbReference type="GO" id="GO:0005829">
    <property type="term" value="C:cytosol"/>
    <property type="evidence" value="ECO:0007669"/>
    <property type="project" value="TreeGrafter"/>
</dbReference>
<dbReference type="CDD" id="cd05802">
    <property type="entry name" value="GlmM"/>
    <property type="match status" value="1"/>
</dbReference>
<dbReference type="PROSITE" id="PS00710">
    <property type="entry name" value="PGM_PMM"/>
    <property type="match status" value="1"/>
</dbReference>
<evidence type="ECO:0000259" key="12">
    <source>
        <dbReference type="Pfam" id="PF02880"/>
    </source>
</evidence>
<comment type="catalytic activity">
    <reaction evidence="6 8">
        <text>alpha-D-glucosamine 1-phosphate = D-glucosamine 6-phosphate</text>
        <dbReference type="Rhea" id="RHEA:23424"/>
        <dbReference type="ChEBI" id="CHEBI:58516"/>
        <dbReference type="ChEBI" id="CHEBI:58725"/>
        <dbReference type="EC" id="5.4.2.10"/>
    </reaction>
</comment>
<dbReference type="SUPFAM" id="SSF55957">
    <property type="entry name" value="Phosphoglucomutase, C-terminal domain"/>
    <property type="match status" value="1"/>
</dbReference>
<dbReference type="InterPro" id="IPR036900">
    <property type="entry name" value="A-D-PHexomutase_C_sf"/>
</dbReference>
<evidence type="ECO:0000313" key="13">
    <source>
        <dbReference type="EMBL" id="BAT71983.1"/>
    </source>
</evidence>
<comment type="similarity">
    <text evidence="1 6 7">Belongs to the phosphohexose mutase family.</text>
</comment>
<keyword evidence="2 6" id="KW-0597">Phosphoprotein</keyword>
<feature type="binding site" evidence="6">
    <location>
        <position position="243"/>
    </location>
    <ligand>
        <name>Mg(2+)</name>
        <dbReference type="ChEBI" id="CHEBI:18420"/>
    </ligand>
</feature>
<keyword evidence="5 6" id="KW-0413">Isomerase</keyword>
<dbReference type="GO" id="GO:0004615">
    <property type="term" value="F:phosphomannomutase activity"/>
    <property type="evidence" value="ECO:0007669"/>
    <property type="project" value="TreeGrafter"/>
</dbReference>
<feature type="domain" description="Alpha-D-phosphohexomutase alpha/beta/alpha" evidence="11">
    <location>
        <begin position="157"/>
        <end position="254"/>
    </location>
</feature>
<evidence type="ECO:0000259" key="9">
    <source>
        <dbReference type="Pfam" id="PF00408"/>
    </source>
</evidence>
<feature type="domain" description="Alpha-D-phosphohexomutase alpha/beta/alpha" evidence="10">
    <location>
        <begin position="2"/>
        <end position="137"/>
    </location>
</feature>
<feature type="binding site" evidence="6">
    <location>
        <position position="245"/>
    </location>
    <ligand>
        <name>Mg(2+)</name>
        <dbReference type="ChEBI" id="CHEBI:18420"/>
    </ligand>
</feature>
<dbReference type="HAMAP" id="MF_01554_B">
    <property type="entry name" value="GlmM_B"/>
    <property type="match status" value="1"/>
</dbReference>
<gene>
    <name evidence="6 13" type="primary">glmM</name>
    <name evidence="13" type="ORF">TST_1192</name>
</gene>
<feature type="domain" description="Alpha-D-phosphohexomutase C-terminal" evidence="9">
    <location>
        <begin position="401"/>
        <end position="440"/>
    </location>
</feature>
<feature type="binding site" evidence="6">
    <location>
        <position position="241"/>
    </location>
    <ligand>
        <name>Mg(2+)</name>
        <dbReference type="ChEBI" id="CHEBI:18420"/>
    </ligand>
</feature>
<evidence type="ECO:0000256" key="6">
    <source>
        <dbReference type="HAMAP-Rule" id="MF_01554"/>
    </source>
</evidence>
<comment type="function">
    <text evidence="6 8">Catalyzes the conversion of glucosamine-6-phosphate to glucosamine-1-phosphate.</text>
</comment>
<organism evidence="13 14">
    <name type="scientific">Thermosulfidibacter takaii (strain DSM 17441 / JCM 13301 / NBRC 103674 / ABI70S6)</name>
    <dbReference type="NCBI Taxonomy" id="1298851"/>
    <lineage>
        <taxon>Bacteria</taxon>
        <taxon>Pseudomonadati</taxon>
        <taxon>Thermosulfidibacterota</taxon>
        <taxon>Thermosulfidibacteria</taxon>
        <taxon>Thermosulfidibacterales</taxon>
        <taxon>Thermosulfidibacteraceae</taxon>
    </lineage>
</organism>
<dbReference type="InterPro" id="IPR005841">
    <property type="entry name" value="Alpha-D-phosphohexomutase_SF"/>
</dbReference>
<evidence type="ECO:0000313" key="14">
    <source>
        <dbReference type="Proteomes" id="UP000063234"/>
    </source>
</evidence>
<protein>
    <recommendedName>
        <fullName evidence="6 8">Phosphoglucosamine mutase</fullName>
        <ecNumber evidence="6 8">5.4.2.10</ecNumber>
    </recommendedName>
</protein>
<dbReference type="InterPro" id="IPR050060">
    <property type="entry name" value="Phosphoglucosamine_mutase"/>
</dbReference>
<accession>A0A0S3QUG7</accession>
<dbReference type="Pfam" id="PF02878">
    <property type="entry name" value="PGM_PMM_I"/>
    <property type="match status" value="1"/>
</dbReference>
<dbReference type="PRINTS" id="PR00509">
    <property type="entry name" value="PGMPMM"/>
</dbReference>
<dbReference type="AlphaFoldDB" id="A0A0S3QUG7"/>
<feature type="modified residue" description="Phosphoserine" evidence="6">
    <location>
        <position position="101"/>
    </location>
</feature>
<comment type="cofactor">
    <cofactor evidence="6">
        <name>Mg(2+)</name>
        <dbReference type="ChEBI" id="CHEBI:18420"/>
    </cofactor>
    <text evidence="6">Binds 1 Mg(2+) ion per subunit.</text>
</comment>
<dbReference type="GO" id="GO:0006048">
    <property type="term" value="P:UDP-N-acetylglucosamine biosynthetic process"/>
    <property type="evidence" value="ECO:0007669"/>
    <property type="project" value="TreeGrafter"/>
</dbReference>
<dbReference type="Proteomes" id="UP000063234">
    <property type="component" value="Chromosome"/>
</dbReference>
<feature type="binding site" description="via phosphate group" evidence="6">
    <location>
        <position position="101"/>
    </location>
    <ligand>
        <name>Mg(2+)</name>
        <dbReference type="ChEBI" id="CHEBI:18420"/>
    </ligand>
</feature>
<dbReference type="FunFam" id="3.40.120.10:FF:000003">
    <property type="entry name" value="Phosphoglucosamine mutase"/>
    <property type="match status" value="1"/>
</dbReference>
<evidence type="ECO:0000256" key="2">
    <source>
        <dbReference type="ARBA" id="ARBA00022553"/>
    </source>
</evidence>
<dbReference type="Pfam" id="PF02879">
    <property type="entry name" value="PGM_PMM_II"/>
    <property type="match status" value="1"/>
</dbReference>
<keyword evidence="14" id="KW-1185">Reference proteome</keyword>
<dbReference type="PATRIC" id="fig|1298851.3.peg.1254"/>
<dbReference type="GO" id="GO:0008966">
    <property type="term" value="F:phosphoglucosamine mutase activity"/>
    <property type="evidence" value="ECO:0007669"/>
    <property type="project" value="UniProtKB-UniRule"/>
</dbReference>
<evidence type="ECO:0000256" key="1">
    <source>
        <dbReference type="ARBA" id="ARBA00010231"/>
    </source>
</evidence>
<dbReference type="Pfam" id="PF02880">
    <property type="entry name" value="PGM_PMM_III"/>
    <property type="match status" value="1"/>
</dbReference>
<dbReference type="GO" id="GO:0009252">
    <property type="term" value="P:peptidoglycan biosynthetic process"/>
    <property type="evidence" value="ECO:0007669"/>
    <property type="project" value="TreeGrafter"/>
</dbReference>
<evidence type="ECO:0000256" key="3">
    <source>
        <dbReference type="ARBA" id="ARBA00022723"/>
    </source>
</evidence>
<dbReference type="InterPro" id="IPR006352">
    <property type="entry name" value="GlmM_bact"/>
</dbReference>
<name>A0A0S3QUG7_THET7</name>
<proteinExistence type="inferred from homology"/>
<comment type="PTM">
    <text evidence="6">Activated by phosphorylation.</text>
</comment>
<dbReference type="STRING" id="1298851.TST_1192"/>
<reference evidence="14" key="1">
    <citation type="journal article" date="2018" name="Science">
        <title>A primordial and reversible TCA cycle in a facultatively chemolithoautotrophic thermophile.</title>
        <authorList>
            <person name="Nunoura T."/>
            <person name="Chikaraishi Y."/>
            <person name="Izaki R."/>
            <person name="Suwa T."/>
            <person name="Sato T."/>
            <person name="Harada T."/>
            <person name="Mori K."/>
            <person name="Kato Y."/>
            <person name="Miyazaki M."/>
            <person name="Shimamura S."/>
            <person name="Yanagawa K."/>
            <person name="Shuto A."/>
            <person name="Ohkouchi N."/>
            <person name="Fujita N."/>
            <person name="Takaki Y."/>
            <person name="Atomi H."/>
            <person name="Takai K."/>
        </authorList>
    </citation>
    <scope>NUCLEOTIDE SEQUENCE [LARGE SCALE GENOMIC DNA]</scope>
    <source>
        <strain evidence="14">DSM 17441 / JCM 13301 / NBRC 103674 / ABI70S6</strain>
    </source>
</reference>
<dbReference type="PANTHER" id="PTHR42946:SF1">
    <property type="entry name" value="PHOSPHOGLUCOMUTASE (ALPHA-D-GLUCOSE-1,6-BISPHOSPHATE-DEPENDENT)"/>
    <property type="match status" value="1"/>
</dbReference>
<dbReference type="GO" id="GO:0005975">
    <property type="term" value="P:carbohydrate metabolic process"/>
    <property type="evidence" value="ECO:0007669"/>
    <property type="project" value="InterPro"/>
</dbReference>
<dbReference type="InterPro" id="IPR016066">
    <property type="entry name" value="A-D-PHexomutase_CS"/>
</dbReference>
<dbReference type="KEGG" id="ttk:TST_1192"/>
<dbReference type="GO" id="GO:0000287">
    <property type="term" value="F:magnesium ion binding"/>
    <property type="evidence" value="ECO:0007669"/>
    <property type="project" value="UniProtKB-UniRule"/>
</dbReference>
<dbReference type="EC" id="5.4.2.10" evidence="6 8"/>
<dbReference type="FunFam" id="3.40.120.10:FF:000001">
    <property type="entry name" value="Phosphoglucosamine mutase"/>
    <property type="match status" value="1"/>
</dbReference>
<evidence type="ECO:0000256" key="7">
    <source>
        <dbReference type="RuleBase" id="RU004326"/>
    </source>
</evidence>
<evidence type="ECO:0000259" key="10">
    <source>
        <dbReference type="Pfam" id="PF02878"/>
    </source>
</evidence>
<dbReference type="SUPFAM" id="SSF53738">
    <property type="entry name" value="Phosphoglucomutase, first 3 domains"/>
    <property type="match status" value="3"/>
</dbReference>
<dbReference type="EMBL" id="AP013035">
    <property type="protein sequence ID" value="BAT71983.1"/>
    <property type="molecule type" value="Genomic_DNA"/>
</dbReference>
<dbReference type="InterPro" id="IPR005845">
    <property type="entry name" value="A-D-PHexomutase_a/b/a-II"/>
</dbReference>
<dbReference type="PANTHER" id="PTHR42946">
    <property type="entry name" value="PHOSPHOHEXOSE MUTASE"/>
    <property type="match status" value="1"/>
</dbReference>
<dbReference type="OrthoDB" id="9806956at2"/>
<dbReference type="InterPro" id="IPR005843">
    <property type="entry name" value="A-D-PHexomutase_C"/>
</dbReference>
<dbReference type="InterPro" id="IPR016055">
    <property type="entry name" value="A-D-PHexomutase_a/b/a-I/II/III"/>
</dbReference>
<feature type="active site" description="Phosphoserine intermediate" evidence="6">
    <location>
        <position position="101"/>
    </location>
</feature>
<dbReference type="Pfam" id="PF00408">
    <property type="entry name" value="PGM_PMM_IV"/>
    <property type="match status" value="1"/>
</dbReference>
<dbReference type="NCBIfam" id="NF008139">
    <property type="entry name" value="PRK10887.1"/>
    <property type="match status" value="1"/>
</dbReference>
<feature type="domain" description="Alpha-D-phosphohexomutase alpha/beta/alpha" evidence="12">
    <location>
        <begin position="258"/>
        <end position="371"/>
    </location>
</feature>
<dbReference type="Gene3D" id="3.40.120.10">
    <property type="entry name" value="Alpha-D-Glucose-1,6-Bisphosphate, subunit A, domain 3"/>
    <property type="match status" value="3"/>
</dbReference>
<dbReference type="NCBIfam" id="TIGR01455">
    <property type="entry name" value="glmM"/>
    <property type="match status" value="1"/>
</dbReference>
<evidence type="ECO:0000256" key="5">
    <source>
        <dbReference type="ARBA" id="ARBA00023235"/>
    </source>
</evidence>
<evidence type="ECO:0000259" key="11">
    <source>
        <dbReference type="Pfam" id="PF02879"/>
    </source>
</evidence>
<dbReference type="RefSeq" id="WP_068549972.1">
    <property type="nucleotide sequence ID" value="NZ_AP013035.1"/>
</dbReference>